<dbReference type="KEGG" id="wne:PIG85_05315"/>
<feature type="domain" description="DNA-binding protein Rv2175c wHTH" evidence="2">
    <location>
        <begin position="3"/>
        <end position="48"/>
    </location>
</feature>
<dbReference type="Pfam" id="PF21531">
    <property type="entry name" value="Rv2175c_wHTH"/>
    <property type="match status" value="1"/>
</dbReference>
<evidence type="ECO:0000313" key="4">
    <source>
        <dbReference type="Proteomes" id="UP001211044"/>
    </source>
</evidence>
<name>A0AB38XSA9_9ACTO</name>
<keyword evidence="3" id="KW-0238">DNA-binding</keyword>
<accession>A0AB38XSA9</accession>
<dbReference type="InterPro" id="IPR048576">
    <property type="entry name" value="Rv2175c_wHTH"/>
</dbReference>
<feature type="domain" description="Rv2175c C-terminal" evidence="1">
    <location>
        <begin position="58"/>
        <end position="113"/>
    </location>
</feature>
<evidence type="ECO:0000313" key="3">
    <source>
        <dbReference type="EMBL" id="WCE47067.1"/>
    </source>
</evidence>
<dbReference type="GO" id="GO:0003677">
    <property type="term" value="F:DNA binding"/>
    <property type="evidence" value="ECO:0007669"/>
    <property type="project" value="UniProtKB-KW"/>
</dbReference>
<sequence length="114" mass="12502">MSKKLLPLPDVSEMLSVPYSRLRSAVREGRVGALRSENGVLCIPEDFLSFQDGSWTLVDGLSGTLTVLQDAGMDLVQATTWLLEGDDTFVGRPIDALKQGRKKQVNSYARSLAF</sequence>
<dbReference type="Proteomes" id="UP001211044">
    <property type="component" value="Chromosome"/>
</dbReference>
<reference evidence="3" key="1">
    <citation type="submission" date="2023-01" db="EMBL/GenBank/DDBJ databases">
        <title>Comparative Genomic Analysis of the Clinically-Derived Winkia Strain NY0527 Provides Evidence into the Taxonomic Reassignment of Winkia neuii and Characterizes Their Virulence Traits.</title>
        <authorList>
            <person name="Cai X."/>
            <person name="Peng Y."/>
            <person name="Li M."/>
            <person name="Qiu Y."/>
            <person name="Wang Y."/>
            <person name="Xu L."/>
            <person name="Hou Q."/>
        </authorList>
    </citation>
    <scope>NUCLEOTIDE SEQUENCE</scope>
    <source>
        <strain evidence="3">NY0527</strain>
    </source>
</reference>
<evidence type="ECO:0000259" key="1">
    <source>
        <dbReference type="Pfam" id="PF18367"/>
    </source>
</evidence>
<evidence type="ECO:0000259" key="2">
    <source>
        <dbReference type="Pfam" id="PF21531"/>
    </source>
</evidence>
<dbReference type="InterPro" id="IPR041098">
    <property type="entry name" value="Rv2175c_C"/>
</dbReference>
<dbReference type="AlphaFoldDB" id="A0AB38XSA9"/>
<dbReference type="Pfam" id="PF18367">
    <property type="entry name" value="Rv2175c_C"/>
    <property type="match status" value="1"/>
</dbReference>
<protein>
    <submittedName>
        <fullName evidence="3">Rv2175c family DNA-binding protein</fullName>
    </submittedName>
</protein>
<gene>
    <name evidence="3" type="ORF">PIG85_05315</name>
</gene>
<organism evidence="3 4">
    <name type="scientific">Winkia neuii subsp. anitrata</name>
    <dbReference type="NCBI Taxonomy" id="29318"/>
    <lineage>
        <taxon>Bacteria</taxon>
        <taxon>Bacillati</taxon>
        <taxon>Actinomycetota</taxon>
        <taxon>Actinomycetes</taxon>
        <taxon>Actinomycetales</taxon>
        <taxon>Actinomycetaceae</taxon>
        <taxon>Winkia</taxon>
    </lineage>
</organism>
<dbReference type="EMBL" id="CP116394">
    <property type="protein sequence ID" value="WCE47067.1"/>
    <property type="molecule type" value="Genomic_DNA"/>
</dbReference>
<dbReference type="RefSeq" id="WP_004805325.1">
    <property type="nucleotide sequence ID" value="NZ_CP116394.1"/>
</dbReference>
<proteinExistence type="predicted"/>